<keyword evidence="3" id="KW-0813">Transport</keyword>
<dbReference type="Pfam" id="PF01925">
    <property type="entry name" value="TauE"/>
    <property type="match status" value="1"/>
</dbReference>
<accession>A0ABQ0MRX1</accession>
<comment type="caution">
    <text evidence="9">The sequence shown here is derived from an EMBL/GenBank/DDBJ whole genome shotgun (WGS) entry which is preliminary data.</text>
</comment>
<feature type="transmembrane region" description="Helical" evidence="8">
    <location>
        <begin position="12"/>
        <end position="35"/>
    </location>
</feature>
<dbReference type="Proteomes" id="UP000197068">
    <property type="component" value="Unassembled WGS sequence"/>
</dbReference>
<evidence type="ECO:0000256" key="6">
    <source>
        <dbReference type="ARBA" id="ARBA00022989"/>
    </source>
</evidence>
<evidence type="ECO:0000313" key="10">
    <source>
        <dbReference type="Proteomes" id="UP000197068"/>
    </source>
</evidence>
<feature type="transmembrane region" description="Helical" evidence="8">
    <location>
        <begin position="105"/>
        <end position="122"/>
    </location>
</feature>
<keyword evidence="5 8" id="KW-0812">Transmembrane</keyword>
<comment type="subcellular location">
    <subcellularLocation>
        <location evidence="1 8">Cell membrane</location>
        <topology evidence="1 8">Multi-pass membrane protein</topology>
    </subcellularLocation>
</comment>
<evidence type="ECO:0000256" key="1">
    <source>
        <dbReference type="ARBA" id="ARBA00004651"/>
    </source>
</evidence>
<feature type="transmembrane region" description="Helical" evidence="8">
    <location>
        <begin position="81"/>
        <end position="99"/>
    </location>
</feature>
<organism evidence="9 10">
    <name type="scientific">Colwellia marinimaniae</name>
    <dbReference type="NCBI Taxonomy" id="1513592"/>
    <lineage>
        <taxon>Bacteria</taxon>
        <taxon>Pseudomonadati</taxon>
        <taxon>Pseudomonadota</taxon>
        <taxon>Gammaproteobacteria</taxon>
        <taxon>Alteromonadales</taxon>
        <taxon>Colwelliaceae</taxon>
        <taxon>Colwellia</taxon>
    </lineage>
</organism>
<evidence type="ECO:0000256" key="3">
    <source>
        <dbReference type="ARBA" id="ARBA00022448"/>
    </source>
</evidence>
<name>A0ABQ0MRX1_9GAMM</name>
<dbReference type="InterPro" id="IPR052017">
    <property type="entry name" value="TSUP"/>
</dbReference>
<evidence type="ECO:0000256" key="7">
    <source>
        <dbReference type="ARBA" id="ARBA00023136"/>
    </source>
</evidence>
<evidence type="ECO:0000256" key="2">
    <source>
        <dbReference type="ARBA" id="ARBA00009142"/>
    </source>
</evidence>
<keyword evidence="7 8" id="KW-0472">Membrane</keyword>
<protein>
    <recommendedName>
        <fullName evidence="8">Probable membrane transporter protein</fullName>
    </recommendedName>
</protein>
<keyword evidence="6 8" id="KW-1133">Transmembrane helix</keyword>
<feature type="transmembrane region" description="Helical" evidence="8">
    <location>
        <begin position="233"/>
        <end position="251"/>
    </location>
</feature>
<evidence type="ECO:0000256" key="5">
    <source>
        <dbReference type="ARBA" id="ARBA00022692"/>
    </source>
</evidence>
<proteinExistence type="inferred from homology"/>
<feature type="transmembrane region" description="Helical" evidence="8">
    <location>
        <begin position="143"/>
        <end position="166"/>
    </location>
</feature>
<dbReference type="RefSeq" id="WP_057179331.1">
    <property type="nucleotide sequence ID" value="NZ_BDQM01000003.1"/>
</dbReference>
<evidence type="ECO:0000313" key="9">
    <source>
        <dbReference type="EMBL" id="GAW95100.1"/>
    </source>
</evidence>
<dbReference type="PANTHER" id="PTHR30269:SF0">
    <property type="entry name" value="MEMBRANE TRANSPORTER PROTEIN YFCA-RELATED"/>
    <property type="match status" value="1"/>
</dbReference>
<gene>
    <name evidence="9" type="primary">yfcA</name>
    <name evidence="9" type="ORF">MTCD1_00699</name>
</gene>
<keyword evidence="10" id="KW-1185">Reference proteome</keyword>
<dbReference type="EMBL" id="BDQM01000003">
    <property type="protein sequence ID" value="GAW95100.1"/>
    <property type="molecule type" value="Genomic_DNA"/>
</dbReference>
<evidence type="ECO:0000256" key="8">
    <source>
        <dbReference type="RuleBase" id="RU363041"/>
    </source>
</evidence>
<feature type="transmembrane region" description="Helical" evidence="8">
    <location>
        <begin position="194"/>
        <end position="221"/>
    </location>
</feature>
<keyword evidence="4 8" id="KW-1003">Cell membrane</keyword>
<sequence length="252" mass="27383">MEFASLTIEMYFFLFTIAIVAGFLDTLAGGGGLLTLPALMMTGMPPLAALATNKLQSSMGAATASVMMLRGRRVRWHQVKYLMLSAFIGSVIGTVILQFIDAQMLTVIIPVVITCIGIYFLITPMVDEANKPVRVSSAGYKKFVVPLIGFYDGILGPGTGSFFTLAGRALRGQKFLEATAIAKTLNFASNIASLLVFLFAGHVVWLLGMLMMVGQFIGAWLGSHCLFKIPVSYLRYLVVFMCFAMLIKYVAT</sequence>
<evidence type="ECO:0000256" key="4">
    <source>
        <dbReference type="ARBA" id="ARBA00022475"/>
    </source>
</evidence>
<dbReference type="InterPro" id="IPR002781">
    <property type="entry name" value="TM_pro_TauE-like"/>
</dbReference>
<reference evidence="9 10" key="1">
    <citation type="submission" date="2017-06" db="EMBL/GenBank/DDBJ databases">
        <title>Whole Genome Sequences of Colwellia marinimaniae MTCD1.</title>
        <authorList>
            <person name="Kusumoto H."/>
            <person name="Inoue M."/>
            <person name="Tanikawa K."/>
            <person name="Maeji H."/>
            <person name="Cameron J.H."/>
            <person name="Bartlett D.H."/>
        </authorList>
    </citation>
    <scope>NUCLEOTIDE SEQUENCE [LARGE SCALE GENOMIC DNA]</scope>
    <source>
        <strain evidence="9 10">MTCD1</strain>
    </source>
</reference>
<comment type="similarity">
    <text evidence="2 8">Belongs to the 4-toluene sulfonate uptake permease (TSUP) (TC 2.A.102) family.</text>
</comment>
<dbReference type="PANTHER" id="PTHR30269">
    <property type="entry name" value="TRANSMEMBRANE PROTEIN YFCA"/>
    <property type="match status" value="1"/>
</dbReference>